<accession>A0A517VK18</accession>
<feature type="compositionally biased region" description="Basic and acidic residues" evidence="1">
    <location>
        <begin position="84"/>
        <end position="96"/>
    </location>
</feature>
<keyword evidence="4" id="KW-1185">Reference proteome</keyword>
<dbReference type="InterPro" id="IPR056127">
    <property type="entry name" value="DUF7710"/>
</dbReference>
<feature type="region of interest" description="Disordered" evidence="1">
    <location>
        <begin position="81"/>
        <end position="112"/>
    </location>
</feature>
<organism evidence="3 4">
    <name type="scientific">Gimesia algae</name>
    <dbReference type="NCBI Taxonomy" id="2527971"/>
    <lineage>
        <taxon>Bacteria</taxon>
        <taxon>Pseudomonadati</taxon>
        <taxon>Planctomycetota</taxon>
        <taxon>Planctomycetia</taxon>
        <taxon>Planctomycetales</taxon>
        <taxon>Planctomycetaceae</taxon>
        <taxon>Gimesia</taxon>
    </lineage>
</organism>
<evidence type="ECO:0000313" key="4">
    <source>
        <dbReference type="Proteomes" id="UP000316855"/>
    </source>
</evidence>
<dbReference type="Pfam" id="PF24819">
    <property type="entry name" value="DUF7710"/>
    <property type="match status" value="1"/>
</dbReference>
<feature type="compositionally biased region" description="Polar residues" evidence="1">
    <location>
        <begin position="103"/>
        <end position="112"/>
    </location>
</feature>
<dbReference type="EMBL" id="CP036343">
    <property type="protein sequence ID" value="QDT93300.1"/>
    <property type="molecule type" value="Genomic_DNA"/>
</dbReference>
<feature type="domain" description="DUF7710" evidence="2">
    <location>
        <begin position="10"/>
        <end position="94"/>
    </location>
</feature>
<sequence length="112" mass="12957">MPSIHNPDSIWVFHGEAAQFSGGLFSTKVNAEDWITRHQLTGILTRYPLDTGVYDWAIDRQYFQPRKEYQRSPRFIGRFTSASQEHEHYVNGKREGDSDEFSTETGNDVSDQ</sequence>
<gene>
    <name evidence="3" type="ORF">Pan161_49790</name>
</gene>
<dbReference type="AlphaFoldDB" id="A0A517VK18"/>
<dbReference type="Proteomes" id="UP000316855">
    <property type="component" value="Chromosome"/>
</dbReference>
<name>A0A517VK18_9PLAN</name>
<protein>
    <recommendedName>
        <fullName evidence="2">DUF7710 domain-containing protein</fullName>
    </recommendedName>
</protein>
<dbReference type="OrthoDB" id="72025at2"/>
<dbReference type="RefSeq" id="WP_145231283.1">
    <property type="nucleotide sequence ID" value="NZ_CP036343.1"/>
</dbReference>
<evidence type="ECO:0000256" key="1">
    <source>
        <dbReference type="SAM" id="MobiDB-lite"/>
    </source>
</evidence>
<evidence type="ECO:0000313" key="3">
    <source>
        <dbReference type="EMBL" id="QDT93300.1"/>
    </source>
</evidence>
<dbReference type="KEGG" id="gax:Pan161_49790"/>
<evidence type="ECO:0000259" key="2">
    <source>
        <dbReference type="Pfam" id="PF24819"/>
    </source>
</evidence>
<proteinExistence type="predicted"/>
<reference evidence="3 4" key="1">
    <citation type="submission" date="2019-02" db="EMBL/GenBank/DDBJ databases">
        <title>Deep-cultivation of Planctomycetes and their phenomic and genomic characterization uncovers novel biology.</title>
        <authorList>
            <person name="Wiegand S."/>
            <person name="Jogler M."/>
            <person name="Boedeker C."/>
            <person name="Pinto D."/>
            <person name="Vollmers J."/>
            <person name="Rivas-Marin E."/>
            <person name="Kohn T."/>
            <person name="Peeters S.H."/>
            <person name="Heuer A."/>
            <person name="Rast P."/>
            <person name="Oberbeckmann S."/>
            <person name="Bunk B."/>
            <person name="Jeske O."/>
            <person name="Meyerdierks A."/>
            <person name="Storesund J.E."/>
            <person name="Kallscheuer N."/>
            <person name="Luecker S."/>
            <person name="Lage O.M."/>
            <person name="Pohl T."/>
            <person name="Merkel B.J."/>
            <person name="Hornburger P."/>
            <person name="Mueller R.-W."/>
            <person name="Bruemmer F."/>
            <person name="Labrenz M."/>
            <person name="Spormann A.M."/>
            <person name="Op den Camp H."/>
            <person name="Overmann J."/>
            <person name="Amann R."/>
            <person name="Jetten M.S.M."/>
            <person name="Mascher T."/>
            <person name="Medema M.H."/>
            <person name="Devos D.P."/>
            <person name="Kaster A.-K."/>
            <person name="Ovreas L."/>
            <person name="Rohde M."/>
            <person name="Galperin M.Y."/>
            <person name="Jogler C."/>
        </authorList>
    </citation>
    <scope>NUCLEOTIDE SEQUENCE [LARGE SCALE GENOMIC DNA]</scope>
    <source>
        <strain evidence="3 4">Pan161</strain>
    </source>
</reference>